<dbReference type="PROSITE" id="PS00012">
    <property type="entry name" value="PHOSPHOPANTETHEINE"/>
    <property type="match status" value="1"/>
</dbReference>
<name>A0ABS3W050_MICEH</name>
<dbReference type="SMART" id="SM00823">
    <property type="entry name" value="PKS_PP"/>
    <property type="match status" value="1"/>
</dbReference>
<dbReference type="SUPFAM" id="SSF52151">
    <property type="entry name" value="FabD/lysophospholipase-like"/>
    <property type="match status" value="2"/>
</dbReference>
<protein>
    <submittedName>
        <fullName evidence="9">SDR family NAD(P)-dependent oxidoreductase</fullName>
    </submittedName>
</protein>
<reference evidence="9 10" key="1">
    <citation type="submission" date="2019-12" db="EMBL/GenBank/DDBJ databases">
        <title>Whole genome sequencing of endophytic Actinobacterium Micromonospora sp. MPMI6T.</title>
        <authorList>
            <person name="Evv R."/>
            <person name="Podile A.R."/>
        </authorList>
    </citation>
    <scope>NUCLEOTIDE SEQUENCE [LARGE SCALE GENOMIC DNA]</scope>
    <source>
        <strain evidence="9 10">MPMI6</strain>
    </source>
</reference>
<dbReference type="Gene3D" id="1.10.1200.10">
    <property type="entry name" value="ACP-like"/>
    <property type="match status" value="1"/>
</dbReference>
<dbReference type="SMART" id="SM00822">
    <property type="entry name" value="PKS_KR"/>
    <property type="match status" value="1"/>
</dbReference>
<dbReference type="Gene3D" id="3.10.129.110">
    <property type="entry name" value="Polyketide synthase dehydratase"/>
    <property type="match status" value="1"/>
</dbReference>
<dbReference type="Pfam" id="PF00550">
    <property type="entry name" value="PP-binding"/>
    <property type="match status" value="1"/>
</dbReference>
<dbReference type="Pfam" id="PF08659">
    <property type="entry name" value="KR"/>
    <property type="match status" value="1"/>
</dbReference>
<dbReference type="InterPro" id="IPR036736">
    <property type="entry name" value="ACP-like_sf"/>
</dbReference>
<dbReference type="Gene3D" id="3.40.50.720">
    <property type="entry name" value="NAD(P)-binding Rossmann-like Domain"/>
    <property type="match status" value="1"/>
</dbReference>
<organism evidence="9 10">
    <name type="scientific">Micromonospora echinofusca</name>
    <dbReference type="NCBI Taxonomy" id="47858"/>
    <lineage>
        <taxon>Bacteria</taxon>
        <taxon>Bacillati</taxon>
        <taxon>Actinomycetota</taxon>
        <taxon>Actinomycetes</taxon>
        <taxon>Micromonosporales</taxon>
        <taxon>Micromonosporaceae</taxon>
        <taxon>Micromonospora</taxon>
    </lineage>
</organism>
<evidence type="ECO:0000256" key="2">
    <source>
        <dbReference type="ARBA" id="ARBA00022553"/>
    </source>
</evidence>
<evidence type="ECO:0000256" key="5">
    <source>
        <dbReference type="PROSITE-ProRule" id="PRU01363"/>
    </source>
</evidence>
<dbReference type="EMBL" id="WVUH01000403">
    <property type="protein sequence ID" value="MBO4210086.1"/>
    <property type="molecule type" value="Genomic_DNA"/>
</dbReference>
<dbReference type="InterPro" id="IPR057326">
    <property type="entry name" value="KR_dom"/>
</dbReference>
<dbReference type="InterPro" id="IPR055123">
    <property type="entry name" value="SpnB-like_Rossmann"/>
</dbReference>
<evidence type="ECO:0000256" key="1">
    <source>
        <dbReference type="ARBA" id="ARBA00022450"/>
    </source>
</evidence>
<keyword evidence="3" id="KW-0808">Transferase</keyword>
<keyword evidence="4" id="KW-0012">Acyltransferase</keyword>
<dbReference type="InterPro" id="IPR050091">
    <property type="entry name" value="PKS_NRPS_Biosynth_Enz"/>
</dbReference>
<keyword evidence="2" id="KW-0597">Phosphoprotein</keyword>
<dbReference type="InterPro" id="IPR014030">
    <property type="entry name" value="Ketoacyl_synth_N"/>
</dbReference>
<dbReference type="Pfam" id="PF16197">
    <property type="entry name" value="KAsynt_C_assoc"/>
    <property type="match status" value="1"/>
</dbReference>
<dbReference type="SUPFAM" id="SSF53901">
    <property type="entry name" value="Thiolase-like"/>
    <property type="match status" value="1"/>
</dbReference>
<dbReference type="InterPro" id="IPR016036">
    <property type="entry name" value="Malonyl_transacylase_ACP-bd"/>
</dbReference>
<dbReference type="PROSITE" id="PS52004">
    <property type="entry name" value="KS3_2"/>
    <property type="match status" value="1"/>
</dbReference>
<dbReference type="InterPro" id="IPR036291">
    <property type="entry name" value="NAD(P)-bd_dom_sf"/>
</dbReference>
<feature type="domain" description="Carrier" evidence="6">
    <location>
        <begin position="1138"/>
        <end position="1216"/>
    </location>
</feature>
<dbReference type="SMART" id="SM00825">
    <property type="entry name" value="PKS_KS"/>
    <property type="match status" value="1"/>
</dbReference>
<dbReference type="InterPro" id="IPR049551">
    <property type="entry name" value="PKS_DH_C"/>
</dbReference>
<feature type="active site" description="Proton donor; for dehydratase activity" evidence="5">
    <location>
        <position position="603"/>
    </location>
</feature>
<dbReference type="Gene3D" id="3.30.70.3290">
    <property type="match status" value="2"/>
</dbReference>
<dbReference type="InterPro" id="IPR049552">
    <property type="entry name" value="PKS_DH_N"/>
</dbReference>
<evidence type="ECO:0000259" key="8">
    <source>
        <dbReference type="PROSITE" id="PS52019"/>
    </source>
</evidence>
<evidence type="ECO:0000256" key="4">
    <source>
        <dbReference type="ARBA" id="ARBA00023315"/>
    </source>
</evidence>
<dbReference type="InterPro" id="IPR020806">
    <property type="entry name" value="PKS_PP-bd"/>
</dbReference>
<dbReference type="Pfam" id="PF22953">
    <property type="entry name" value="SpnB_Rossmann"/>
    <property type="match status" value="1"/>
</dbReference>
<feature type="non-terminal residue" evidence="9">
    <location>
        <position position="1"/>
    </location>
</feature>
<dbReference type="CDD" id="cd08956">
    <property type="entry name" value="KR_3_FAS_SDR_x"/>
    <property type="match status" value="1"/>
</dbReference>
<dbReference type="RefSeq" id="WP_208817196.1">
    <property type="nucleotide sequence ID" value="NZ_WVUH01000403.1"/>
</dbReference>
<dbReference type="InterPro" id="IPR006162">
    <property type="entry name" value="Ppantetheine_attach_site"/>
</dbReference>
<proteinExistence type="predicted"/>
<dbReference type="InterPro" id="IPR016035">
    <property type="entry name" value="Acyl_Trfase/lysoPLipase"/>
</dbReference>
<dbReference type="Pfam" id="PF14765">
    <property type="entry name" value="PS-DH"/>
    <property type="match status" value="1"/>
</dbReference>
<dbReference type="PROSITE" id="PS52019">
    <property type="entry name" value="PKS_MFAS_DH"/>
    <property type="match status" value="1"/>
</dbReference>
<dbReference type="SUPFAM" id="SSF51735">
    <property type="entry name" value="NAD(P)-binding Rossmann-fold domains"/>
    <property type="match status" value="2"/>
</dbReference>
<feature type="domain" description="PKS/mFAS DH" evidence="8">
    <location>
        <begin position="401"/>
        <end position="681"/>
    </location>
</feature>
<dbReference type="InterPro" id="IPR014031">
    <property type="entry name" value="Ketoacyl_synth_C"/>
</dbReference>
<dbReference type="SUPFAM" id="SSF47336">
    <property type="entry name" value="ACP-like"/>
    <property type="match status" value="1"/>
</dbReference>
<dbReference type="InterPro" id="IPR049900">
    <property type="entry name" value="PKS_mFAS_DH"/>
</dbReference>
<dbReference type="SMART" id="SM00827">
    <property type="entry name" value="PKS_AT"/>
    <property type="match status" value="2"/>
</dbReference>
<dbReference type="Pfam" id="PF21089">
    <property type="entry name" value="PKS_DH_N"/>
    <property type="match status" value="1"/>
</dbReference>
<feature type="active site" description="Proton acceptor; for dehydratase activity" evidence="5">
    <location>
        <position position="433"/>
    </location>
</feature>
<feature type="region of interest" description="N-terminal hotdog fold" evidence="5">
    <location>
        <begin position="401"/>
        <end position="526"/>
    </location>
</feature>
<dbReference type="PROSITE" id="PS00606">
    <property type="entry name" value="KS3_1"/>
    <property type="match status" value="1"/>
</dbReference>
<dbReference type="Gene3D" id="3.30.70.250">
    <property type="entry name" value="Malonyl-CoA ACP transacylase, ACP-binding"/>
    <property type="match status" value="1"/>
</dbReference>
<dbReference type="Pfam" id="PF02801">
    <property type="entry name" value="Ketoacyl-synt_C"/>
    <property type="match status" value="1"/>
</dbReference>
<gene>
    <name evidence="9" type="ORF">GSF22_29440</name>
</gene>
<dbReference type="SMART" id="SM00826">
    <property type="entry name" value="PKS_DH"/>
    <property type="match status" value="1"/>
</dbReference>
<dbReference type="InterPro" id="IPR042104">
    <property type="entry name" value="PKS_dehydratase_sf"/>
</dbReference>
<dbReference type="InterPro" id="IPR013968">
    <property type="entry name" value="PKS_KR"/>
</dbReference>
<dbReference type="Gene3D" id="3.40.366.10">
    <property type="entry name" value="Malonyl-Coenzyme A Acyl Carrier Protein, domain 2"/>
    <property type="match status" value="2"/>
</dbReference>
<dbReference type="InterPro" id="IPR014043">
    <property type="entry name" value="Acyl_transferase_dom"/>
</dbReference>
<feature type="domain" description="Ketosynthase family 3 (KS3)" evidence="7">
    <location>
        <begin position="1234"/>
        <end position="1657"/>
    </location>
</feature>
<dbReference type="PANTHER" id="PTHR43775:SF51">
    <property type="entry name" value="INACTIVE PHENOLPHTHIOCEROL SYNTHESIS POLYKETIDE SYNTHASE TYPE I PKS1-RELATED"/>
    <property type="match status" value="1"/>
</dbReference>
<evidence type="ECO:0000259" key="7">
    <source>
        <dbReference type="PROSITE" id="PS52004"/>
    </source>
</evidence>
<dbReference type="Pfam" id="PF00698">
    <property type="entry name" value="Acyl_transf_1"/>
    <property type="match status" value="2"/>
</dbReference>
<feature type="region of interest" description="C-terminal hotdog fold" evidence="5">
    <location>
        <begin position="540"/>
        <end position="681"/>
    </location>
</feature>
<dbReference type="SMART" id="SM01294">
    <property type="entry name" value="PKS_PP_betabranch"/>
    <property type="match status" value="1"/>
</dbReference>
<accession>A0ABS3W050</accession>
<dbReference type="Proteomes" id="UP000823521">
    <property type="component" value="Unassembled WGS sequence"/>
</dbReference>
<dbReference type="PANTHER" id="PTHR43775">
    <property type="entry name" value="FATTY ACID SYNTHASE"/>
    <property type="match status" value="1"/>
</dbReference>
<evidence type="ECO:0000313" key="10">
    <source>
        <dbReference type="Proteomes" id="UP000823521"/>
    </source>
</evidence>
<dbReference type="Gene3D" id="3.40.47.10">
    <property type="match status" value="1"/>
</dbReference>
<dbReference type="InterPro" id="IPR018201">
    <property type="entry name" value="Ketoacyl_synth_AS"/>
</dbReference>
<dbReference type="InterPro" id="IPR009081">
    <property type="entry name" value="PP-bd_ACP"/>
</dbReference>
<dbReference type="InterPro" id="IPR020807">
    <property type="entry name" value="PKS_DH"/>
</dbReference>
<dbReference type="CDD" id="cd00833">
    <property type="entry name" value="PKS"/>
    <property type="match status" value="1"/>
</dbReference>
<sequence length="1949" mass="201247">FEYRSVVAGRDVAELRDGLAALADGAGVTHRAVPGRLGALFTGQGSQWVGMGRGLYDVFPVFASAFDAVCGELDSLLGVSLRDVVFEGSADLDQTGLTQPAVFAVEVALFRLAESFGVKPSVFVGHSVGEIAAAHVTGVLSLADAARLVAARGRLMQALPSGGVMVSVQATEAEVLPLLAGREDLVGIGAVNGPTSIVLSGAEAAVEEVAAHFRGLGRKTKRLSVSHAFHSPLMAPMLDEFRTVVAGLSFTASDATVASTVTGELTSANVWADPEYWVEHVKAGVRFADAVTAAQGSGVVTFVEIGPDGILTALTGQIVDADDEVTAVPLVRRDRDAALTFTAGLGSLWARGIAVDFSALIAGGKRVDLPTYAFQHQRYWLEATAQVPADPTGLGMTAANHPLLAAAMTLGSGDEHVLTGRLSVATHPWLADHQVMDTIVLPGTAHVELALHAGHRVGCDTLDELTLQAPLVLPATGAVHVQITVGEADLQGRRQLHIYSRPEDAPADTPATLHAAGVVLREAHDATSTGELATWPPTGTEEVDVSALYQELAAAGLSYGPAFQLVRRAWRATDSDQVYAEVVLAQQSAGDADQFGLHPALMDAALHSIGLTGRSALTGGAQLPFAFVGVRLHATGATVLRVRITPADSDSVRLDLADTTGALVGTVDSLILRSVDRDQISGGTTGSRDSLYQVEWVVGPVQEHADSPQFAVLGADWPAELATVCAAVAVPDVLLAPVDPTGGDLADDARHLVHRTLGLVQEFLAAEQLAASRLVLVTRGAVAAGTGEIPHPGQAALWGLVRSAQAEHPDRLVLLDLDESADAGLVLPAVLAGGEPEVAVRAGRVFVPRLVRVTDLAGDVSWPVEGAVLVTGGTSGLGALVARHLVVSRGVRRLVLVSRRGVEAPGAVDLRDELVAAGAEVRVVACDVSDRAGLAAVVASVEGLSGVVHAAGVLDDGVIDALTAERVAGVFGPKVDAAWHLHELTRDLDLSAFVLFSSAAGVFGGPGQGSYAAANAFLDALAGWRRADGLVAVSLAWGPWQHGMAEQLSQRDRERMEHDGVHALSTEEGLGLLDAGLGAGTPALVPVRLDLAALRSRDQQPPALLRGLVGTPVRRRRAAQAADASGLAAQLAGLSTAQREAALVELVRAEVAGVLGHASVDAVESGRAFKELGFDSLTGVELRNRLAKATGLRLPATLVFDHPSAVALARFLGSELFGVDEPAAVLPVVSAADDEPIAIVGMACRFPGGVSSPDELWQLVVAGGDGVTGFPEDRGWDIEAIYHPDPDHTGTTYSRYGGFLHRAADFDPGFFGISPREAAAMDPQHRLLLESSWEAVEAAGIDPVSLRGSRTGVFAGVMYHDYDSVVASAADSVEGFLGTGGSIASGRVAYHLGLEGPAVTVDTACSSSLVALHWAAQALRSGECSLALAGGVTVMATPGTFVDFSRQRGLSPDGRCKAFAAGADGTGWGEGVGVLVVERLSDAVRNGHRILAVVRGSAINQDGASNGLTAPNGPSQQRVIRAALASAGISAADVDAVEAHGTGTSLGDPIEAQALLATYGQDRAGEPLWLGSIKSNLGHTQAAAGVAGIIKMVQAMRHGVLPQTLHVDAPSPHIDWESGAVELLTEAREWPVVDRPRRAAVSSFGISGTNAHVILEQPPVTVEASVVSESPVGVVPWVLSGRTPEAVRDQAAKLLTVVQGESAPAIRDIGWSLASTRSAFEYRAVLTGAKPADFIKGLDALAAGRSARTVVQGRATSGGLGALFTGQGSQWVGMGRGLYDVFPVFASAFDAVCGELDPLLGISLQDAVFEGSADLDQTGLTQPAVFAVEVALFRLAESFGIRPSVFVGHSVGEIAAAHVAGVLSLHDAARLVAARGRLMQALPSGGVMVSVQATEAEVLPLLADRAGLVGVGAVNGPTSVVLSGAEAAVEEVAAHFRGLGRKTKRLSVS</sequence>
<dbReference type="SUPFAM" id="SSF55048">
    <property type="entry name" value="Probable ACP-binding domain of malonyl-CoA ACP transacylase"/>
    <property type="match status" value="2"/>
</dbReference>
<evidence type="ECO:0000256" key="3">
    <source>
        <dbReference type="ARBA" id="ARBA00022679"/>
    </source>
</evidence>
<evidence type="ECO:0000313" key="9">
    <source>
        <dbReference type="EMBL" id="MBO4210086.1"/>
    </source>
</evidence>
<dbReference type="InterPro" id="IPR016039">
    <property type="entry name" value="Thiolase-like"/>
</dbReference>
<dbReference type="Pfam" id="PF00109">
    <property type="entry name" value="ketoacyl-synt"/>
    <property type="match status" value="1"/>
</dbReference>
<dbReference type="InterPro" id="IPR001227">
    <property type="entry name" value="Ac_transferase_dom_sf"/>
</dbReference>
<dbReference type="InterPro" id="IPR032821">
    <property type="entry name" value="PKS_assoc"/>
</dbReference>
<evidence type="ECO:0000259" key="6">
    <source>
        <dbReference type="PROSITE" id="PS50075"/>
    </source>
</evidence>
<feature type="non-terminal residue" evidence="9">
    <location>
        <position position="1949"/>
    </location>
</feature>
<keyword evidence="10" id="KW-1185">Reference proteome</keyword>
<comment type="caution">
    <text evidence="9">The sequence shown here is derived from an EMBL/GenBank/DDBJ whole genome shotgun (WGS) entry which is preliminary data.</text>
</comment>
<dbReference type="InterPro" id="IPR020841">
    <property type="entry name" value="PKS_Beta-ketoAc_synthase_dom"/>
</dbReference>
<dbReference type="PROSITE" id="PS50075">
    <property type="entry name" value="CARRIER"/>
    <property type="match status" value="1"/>
</dbReference>
<keyword evidence="1" id="KW-0596">Phosphopantetheine</keyword>